<gene>
    <name evidence="1" type="ORF">ENT17_13470</name>
</gene>
<dbReference type="SUPFAM" id="SSF51998">
    <property type="entry name" value="PFL-like glycyl radical enzymes"/>
    <property type="match status" value="1"/>
</dbReference>
<reference evidence="1" key="1">
    <citation type="journal article" date="2020" name="mSystems">
        <title>Genome- and Community-Level Interaction Insights into Carbon Utilization and Element Cycling Functions of Hydrothermarchaeota in Hydrothermal Sediment.</title>
        <authorList>
            <person name="Zhou Z."/>
            <person name="Liu Y."/>
            <person name="Xu W."/>
            <person name="Pan J."/>
            <person name="Luo Z.H."/>
            <person name="Li M."/>
        </authorList>
    </citation>
    <scope>NUCLEOTIDE SEQUENCE [LARGE SCALE GENOMIC DNA]</scope>
    <source>
        <strain evidence="1">SpSt-556</strain>
    </source>
</reference>
<sequence length="405" mass="43666">MKIRTLTCFLDPQQAPFSESLTNLAAFAAEAAGRLQQIGFTLQTLRLATTPFPLWLGYKSLAEAIPLVKEWEDQAETAGFAYLSLGCALPSHPEAFEWISPLLAATQRVFLTGLLTTPNQQVDFQAARHCAQVILRNAPLEANGFANLRFAALANVPPGCPFLPAAYHTPGQPPAYALGFECADTILRIFQEAQTLSTARQNLTNELEAVAARIGEILTPLQERFGIQFYGYDFSTAPYPQDWCSAGAALEQLGIVPLGGFGSLAAAAFLADTLGRGRWKRAGFNGLMLPVLEDSRLALRSAQGHLTIKDLLLYSTVCGTGLDTLPLPGNCSQETIFALLLDLAALSLRLNKPLTARLMPMPGKQAGDPLTFDFEFFSSGSVMALDSGELNGLLAASQIMDVQPR</sequence>
<protein>
    <submittedName>
        <fullName evidence="1">DUF711 family protein</fullName>
    </submittedName>
</protein>
<proteinExistence type="predicted"/>
<evidence type="ECO:0000313" key="1">
    <source>
        <dbReference type="EMBL" id="HGS88606.1"/>
    </source>
</evidence>
<dbReference type="Pfam" id="PF05167">
    <property type="entry name" value="DUF711"/>
    <property type="match status" value="1"/>
</dbReference>
<dbReference type="Gene3D" id="3.20.70.20">
    <property type="match status" value="1"/>
</dbReference>
<dbReference type="InterPro" id="IPR007841">
    <property type="entry name" value="UPF0210"/>
</dbReference>
<accession>A0A7C4L0Y8</accession>
<comment type="caution">
    <text evidence="1">The sequence shown here is derived from an EMBL/GenBank/DDBJ whole genome shotgun (WGS) entry which is preliminary data.</text>
</comment>
<name>A0A7C4L0Y8_9CHLR</name>
<dbReference type="PANTHER" id="PTHR37560">
    <property type="entry name" value="UPF0210 PROTEIN SPR0218"/>
    <property type="match status" value="1"/>
</dbReference>
<dbReference type="EMBL" id="DSXR01000129">
    <property type="protein sequence ID" value="HGS88606.1"/>
    <property type="molecule type" value="Genomic_DNA"/>
</dbReference>
<dbReference type="PANTHER" id="PTHR37560:SF2">
    <property type="entry name" value="DUF711 DOMAIN-CONTAINING PROTEIN"/>
    <property type="match status" value="1"/>
</dbReference>
<dbReference type="AlphaFoldDB" id="A0A7C4L0Y8"/>
<organism evidence="1">
    <name type="scientific">Bellilinea caldifistulae</name>
    <dbReference type="NCBI Taxonomy" id="360411"/>
    <lineage>
        <taxon>Bacteria</taxon>
        <taxon>Bacillati</taxon>
        <taxon>Chloroflexota</taxon>
        <taxon>Anaerolineae</taxon>
        <taxon>Anaerolineales</taxon>
        <taxon>Anaerolineaceae</taxon>
        <taxon>Bellilinea</taxon>
    </lineage>
</organism>